<dbReference type="EMBL" id="DVHH01000198">
    <property type="protein sequence ID" value="HIR55584.1"/>
    <property type="molecule type" value="Genomic_DNA"/>
</dbReference>
<feature type="transmembrane region" description="Helical" evidence="6">
    <location>
        <begin position="12"/>
        <end position="38"/>
    </location>
</feature>
<keyword evidence="5 6" id="KW-0472">Membrane</keyword>
<dbReference type="SUPFAM" id="SSF103473">
    <property type="entry name" value="MFS general substrate transporter"/>
    <property type="match status" value="1"/>
</dbReference>
<gene>
    <name evidence="7" type="ORF">IAD36_08340</name>
</gene>
<feature type="transmembrane region" description="Helical" evidence="6">
    <location>
        <begin position="371"/>
        <end position="391"/>
    </location>
</feature>
<dbReference type="InterPro" id="IPR011701">
    <property type="entry name" value="MFS"/>
</dbReference>
<feature type="transmembrane region" description="Helical" evidence="6">
    <location>
        <begin position="145"/>
        <end position="165"/>
    </location>
</feature>
<feature type="transmembrane region" description="Helical" evidence="6">
    <location>
        <begin position="102"/>
        <end position="124"/>
    </location>
</feature>
<feature type="transmembrane region" description="Helical" evidence="6">
    <location>
        <begin position="219"/>
        <end position="240"/>
    </location>
</feature>
<comment type="caution">
    <text evidence="7">The sequence shown here is derived from an EMBL/GenBank/DDBJ whole genome shotgun (WGS) entry which is preliminary data.</text>
</comment>
<evidence type="ECO:0000256" key="2">
    <source>
        <dbReference type="ARBA" id="ARBA00022475"/>
    </source>
</evidence>
<evidence type="ECO:0000256" key="6">
    <source>
        <dbReference type="SAM" id="Phobius"/>
    </source>
</evidence>
<feature type="transmembrane region" description="Helical" evidence="6">
    <location>
        <begin position="309"/>
        <end position="326"/>
    </location>
</feature>
<dbReference type="Pfam" id="PF07690">
    <property type="entry name" value="MFS_1"/>
    <property type="match status" value="1"/>
</dbReference>
<reference evidence="7" key="1">
    <citation type="submission" date="2020-10" db="EMBL/GenBank/DDBJ databases">
        <authorList>
            <person name="Gilroy R."/>
        </authorList>
    </citation>
    <scope>NUCLEOTIDE SEQUENCE</scope>
    <source>
        <strain evidence="7">ChiGjej3B3-7149</strain>
    </source>
</reference>
<evidence type="ECO:0000313" key="8">
    <source>
        <dbReference type="Proteomes" id="UP000824238"/>
    </source>
</evidence>
<feature type="transmembrane region" description="Helical" evidence="6">
    <location>
        <begin position="44"/>
        <end position="65"/>
    </location>
</feature>
<dbReference type="GO" id="GO:0005886">
    <property type="term" value="C:plasma membrane"/>
    <property type="evidence" value="ECO:0007669"/>
    <property type="project" value="UniProtKB-SubCell"/>
</dbReference>
<proteinExistence type="predicted"/>
<keyword evidence="2" id="KW-1003">Cell membrane</keyword>
<feature type="transmembrane region" description="Helical" evidence="6">
    <location>
        <begin position="346"/>
        <end position="365"/>
    </location>
</feature>
<feature type="transmembrane region" description="Helical" evidence="6">
    <location>
        <begin position="284"/>
        <end position="303"/>
    </location>
</feature>
<feature type="transmembrane region" description="Helical" evidence="6">
    <location>
        <begin position="252"/>
        <end position="272"/>
    </location>
</feature>
<reference evidence="7" key="2">
    <citation type="journal article" date="2021" name="PeerJ">
        <title>Extensive microbial diversity within the chicken gut microbiome revealed by metagenomics and culture.</title>
        <authorList>
            <person name="Gilroy R."/>
            <person name="Ravi A."/>
            <person name="Getino M."/>
            <person name="Pursley I."/>
            <person name="Horton D.L."/>
            <person name="Alikhan N.F."/>
            <person name="Baker D."/>
            <person name="Gharbi K."/>
            <person name="Hall N."/>
            <person name="Watson M."/>
            <person name="Adriaenssens E.M."/>
            <person name="Foster-Nyarko E."/>
            <person name="Jarju S."/>
            <person name="Secka A."/>
            <person name="Antonio M."/>
            <person name="Oren A."/>
            <person name="Chaudhuri R.R."/>
            <person name="La Ragione R."/>
            <person name="Hildebrand F."/>
            <person name="Pallen M.J."/>
        </authorList>
    </citation>
    <scope>NUCLEOTIDE SEQUENCE</scope>
    <source>
        <strain evidence="7">ChiGjej3B3-7149</strain>
    </source>
</reference>
<evidence type="ECO:0000313" key="7">
    <source>
        <dbReference type="EMBL" id="HIR55584.1"/>
    </source>
</evidence>
<comment type="subcellular location">
    <subcellularLocation>
        <location evidence="1">Cell membrane</location>
        <topology evidence="1">Multi-pass membrane protein</topology>
    </subcellularLocation>
</comment>
<sequence>MTSKPRLWTRDFTIITLGTVVSMLGNAVSGFAISLLVLDYTGSVFLYTLYMVVYNLPKVVMPLVAGPYLDTYSRKRAIYTLDFISAGLYLVIFLLLRADMFSYGPFLALCFLIGCIDSTYSVAYESLYPTLIPEGCFSKAYSISSLIYPFAVIMVPVAFFVYESVGLEPLFAFNAATFLVAACFETRIKGGDTHVRSEHGSMLREFREGVAYLKSEPGLMVISVYFFFSMLVGSGASALWLPFFRSEPSLGVYAYILVMAANVIGRFAGGVVHYRVHYKPQHKFAIALTVYASICFLEGGFVFVPRDLMLVMCFISGFLAVNSYNIRISATQSYVPDACRARFNGVFLMFTTLGSVIGQLVAGALGEFLPVRSVIAGMQVISLVSVAAIMWRGRRFVKPIYNREVL</sequence>
<dbReference type="PANTHER" id="PTHR23513:SF6">
    <property type="entry name" value="MAJOR FACILITATOR SUPERFAMILY ASSOCIATED DOMAIN-CONTAINING PROTEIN"/>
    <property type="match status" value="1"/>
</dbReference>
<dbReference type="GO" id="GO:0022857">
    <property type="term" value="F:transmembrane transporter activity"/>
    <property type="evidence" value="ECO:0007669"/>
    <property type="project" value="InterPro"/>
</dbReference>
<evidence type="ECO:0000256" key="4">
    <source>
        <dbReference type="ARBA" id="ARBA00022989"/>
    </source>
</evidence>
<dbReference type="PANTHER" id="PTHR23513">
    <property type="entry name" value="INTEGRAL MEMBRANE EFFLUX PROTEIN-RELATED"/>
    <property type="match status" value="1"/>
</dbReference>
<name>A0A9D1J048_9FIRM</name>
<organism evidence="7 8">
    <name type="scientific">Candidatus Scatomorpha intestinigallinarum</name>
    <dbReference type="NCBI Taxonomy" id="2840923"/>
    <lineage>
        <taxon>Bacteria</taxon>
        <taxon>Bacillati</taxon>
        <taxon>Bacillota</taxon>
        <taxon>Clostridia</taxon>
        <taxon>Eubacteriales</taxon>
        <taxon>Candidatus Scatomorpha</taxon>
    </lineage>
</organism>
<keyword evidence="4 6" id="KW-1133">Transmembrane helix</keyword>
<feature type="transmembrane region" description="Helical" evidence="6">
    <location>
        <begin position="77"/>
        <end position="96"/>
    </location>
</feature>
<dbReference type="Proteomes" id="UP000824238">
    <property type="component" value="Unassembled WGS sequence"/>
</dbReference>
<dbReference type="CDD" id="cd06173">
    <property type="entry name" value="MFS_MefA_like"/>
    <property type="match status" value="1"/>
</dbReference>
<accession>A0A9D1J048</accession>
<dbReference type="Gene3D" id="1.20.1250.20">
    <property type="entry name" value="MFS general substrate transporter like domains"/>
    <property type="match status" value="1"/>
</dbReference>
<dbReference type="InterPro" id="IPR036259">
    <property type="entry name" value="MFS_trans_sf"/>
</dbReference>
<keyword evidence="3 6" id="KW-0812">Transmembrane</keyword>
<dbReference type="AlphaFoldDB" id="A0A9D1J048"/>
<evidence type="ECO:0000256" key="1">
    <source>
        <dbReference type="ARBA" id="ARBA00004651"/>
    </source>
</evidence>
<evidence type="ECO:0000256" key="5">
    <source>
        <dbReference type="ARBA" id="ARBA00023136"/>
    </source>
</evidence>
<protein>
    <submittedName>
        <fullName evidence="7">MFS transporter</fullName>
    </submittedName>
</protein>
<evidence type="ECO:0000256" key="3">
    <source>
        <dbReference type="ARBA" id="ARBA00022692"/>
    </source>
</evidence>